<reference evidence="3 4" key="1">
    <citation type="submission" date="2018-05" db="EMBL/GenBank/DDBJ databases">
        <title>Draft genome sequence of Scytalidium lignicola DSM 105466, a ubiquitous saprotrophic fungus.</title>
        <authorList>
            <person name="Buettner E."/>
            <person name="Gebauer A.M."/>
            <person name="Hofrichter M."/>
            <person name="Liers C."/>
            <person name="Kellner H."/>
        </authorList>
    </citation>
    <scope>NUCLEOTIDE SEQUENCE [LARGE SCALE GENOMIC DNA]</scope>
    <source>
        <strain evidence="3 4">DSM 105466</strain>
    </source>
</reference>
<evidence type="ECO:0000256" key="1">
    <source>
        <dbReference type="SAM" id="MobiDB-lite"/>
    </source>
</evidence>
<dbReference type="AlphaFoldDB" id="A0A3E2HJ91"/>
<dbReference type="Proteomes" id="UP000258309">
    <property type="component" value="Unassembled WGS sequence"/>
</dbReference>
<accession>A0A3E2HJ91</accession>
<dbReference type="PANTHER" id="PTHR38116">
    <property type="entry name" value="CHROMOSOME 7, WHOLE GENOME SHOTGUN SEQUENCE"/>
    <property type="match status" value="1"/>
</dbReference>
<dbReference type="GO" id="GO:0003700">
    <property type="term" value="F:DNA-binding transcription factor activity"/>
    <property type="evidence" value="ECO:0007669"/>
    <property type="project" value="InterPro"/>
</dbReference>
<proteinExistence type="predicted"/>
<feature type="region of interest" description="Disordered" evidence="1">
    <location>
        <begin position="1"/>
        <end position="77"/>
    </location>
</feature>
<comment type="caution">
    <text evidence="3">The sequence shown here is derived from an EMBL/GenBank/DDBJ whole genome shotgun (WGS) entry which is preliminary data.</text>
</comment>
<dbReference type="PANTHER" id="PTHR38116:SF9">
    <property type="entry name" value="BZIP DOMAIN-CONTAINING PROTEIN"/>
    <property type="match status" value="1"/>
</dbReference>
<dbReference type="EMBL" id="NCSJ02000038">
    <property type="protein sequence ID" value="RFU33283.1"/>
    <property type="molecule type" value="Genomic_DNA"/>
</dbReference>
<name>A0A3E2HJ91_SCYLI</name>
<feature type="non-terminal residue" evidence="3">
    <location>
        <position position="662"/>
    </location>
</feature>
<evidence type="ECO:0000313" key="4">
    <source>
        <dbReference type="Proteomes" id="UP000258309"/>
    </source>
</evidence>
<dbReference type="InterPro" id="IPR021833">
    <property type="entry name" value="DUF3425"/>
</dbReference>
<dbReference type="CDD" id="cd14688">
    <property type="entry name" value="bZIP_YAP"/>
    <property type="match status" value="1"/>
</dbReference>
<gene>
    <name evidence="3" type="ORF">B7463_g3054</name>
</gene>
<dbReference type="Gene3D" id="1.20.5.170">
    <property type="match status" value="1"/>
</dbReference>
<feature type="non-terminal residue" evidence="3">
    <location>
        <position position="1"/>
    </location>
</feature>
<sequence>MAMNQQKRSHLTLHALPSSTKQEQAAVHSVAVVSKRGDSGVKNPAMLRELTKHHLESKVPASPGLRPGTGTAQQQQQQEQITLSIVLLAILMAPRTPKTRAAVAGKTRPEAERRRKNVQSDATREEQKYVSFPTPCSVAEECFSHHAPGILRRARNRLAQKAIRERTTAHIRHLEHQLAVAQRSKDADYGQELLEENAKLRGGLRETRKKLFSIAETVTSLADNLGPLLHLDTNALTAELDVLVAPQNSGSPETRSPSCDNSVVAVEAATSISTIEFPGSPVDVNEVRGELTISMGDDGPPHDHESAPVWTDSIIDTNALSSGYNALGSFECRQTQALFPSSGPLASIGGTSGVAGEPTDIPENELDLTSNFLNLNNPSWPNFESFPYSYPQGPLRRYSHSQFSDHLDFILKLLRQNGYTERHGSSPPTVVVSILREFVEQSWPAMGPWFAITDAYDIIKNIFWWRLAKSSQALRTIQASYIPTWIQQTLQYPSIIDWIPYPRIRDRLILNLEAYDIDQVICDMTEAYIIERINPLGNTPQSCSLLDLVQWSLHAAMDFFNSNPLSGTSSITRDAWCKKLIVDRATANFYSQLPKPFHIPGFKIHPNFFERYPSLYDPSAVAENTANIATSSLRLQRAIPLSQKIADSYIKVLIQAKGVTEL</sequence>
<dbReference type="Pfam" id="PF11905">
    <property type="entry name" value="DUF3425"/>
    <property type="match status" value="1"/>
</dbReference>
<dbReference type="SUPFAM" id="SSF57959">
    <property type="entry name" value="Leucine zipper domain"/>
    <property type="match status" value="1"/>
</dbReference>
<feature type="domain" description="BZIP" evidence="2">
    <location>
        <begin position="152"/>
        <end position="166"/>
    </location>
</feature>
<dbReference type="InterPro" id="IPR004827">
    <property type="entry name" value="bZIP"/>
</dbReference>
<evidence type="ECO:0000313" key="3">
    <source>
        <dbReference type="EMBL" id="RFU33283.1"/>
    </source>
</evidence>
<dbReference type="InterPro" id="IPR046347">
    <property type="entry name" value="bZIP_sf"/>
</dbReference>
<feature type="region of interest" description="Disordered" evidence="1">
    <location>
        <begin position="99"/>
        <end position="126"/>
    </location>
</feature>
<keyword evidence="4" id="KW-1185">Reference proteome</keyword>
<protein>
    <recommendedName>
        <fullName evidence="2">BZIP domain-containing protein</fullName>
    </recommendedName>
</protein>
<evidence type="ECO:0000259" key="2">
    <source>
        <dbReference type="PROSITE" id="PS00036"/>
    </source>
</evidence>
<dbReference type="PROSITE" id="PS00036">
    <property type="entry name" value="BZIP_BASIC"/>
    <property type="match status" value="1"/>
</dbReference>
<organism evidence="3 4">
    <name type="scientific">Scytalidium lignicola</name>
    <name type="common">Hyphomycete</name>
    <dbReference type="NCBI Taxonomy" id="5539"/>
    <lineage>
        <taxon>Eukaryota</taxon>
        <taxon>Fungi</taxon>
        <taxon>Dikarya</taxon>
        <taxon>Ascomycota</taxon>
        <taxon>Pezizomycotina</taxon>
        <taxon>Leotiomycetes</taxon>
        <taxon>Leotiomycetes incertae sedis</taxon>
        <taxon>Scytalidium</taxon>
    </lineage>
</organism>
<dbReference type="OrthoDB" id="4153464at2759"/>
<dbReference type="STRING" id="5539.A0A3E2HJ91"/>